<sequence>MYASLHYVLQNVIAKTAGEERFSVLKVPPQGPIDYLYIDPVGVVQIDNVKKTTEHTSEILINPDIKLLAELITKLQKAMTDTSRNVNANEVTINGGNVSACDTGIKNEIFIALPISSAAHFQHIAVLAARGSTGGIDQSLLEHSMFFVADLHSVYPPRHEPHRRDRVQQLVDVCGIQHQPILVLRVHTCSHGQQPHVRQQAILSEHHEQVGGIGGFLAVSREMQVLWSKPYLSRLWCIFELAAYRTANPEGKITIAPLYVEQIVAVILICAYGMAATFVTARVLIQERFRVVVYGVAALPALVVVHMLRKVFQDRQQLVSDLHSFDLDAVRCQNDFDREFIHTAILKWYGSKDSFREFVQGPLREELVGKGSRIHLSGPYLALLVLVAMTPGLEFTLAIYGANAPLRSILANVVAGVLGFSVLWTIFSARVLLYFCDIAAKPIFSKHFDWLQSTLVFAIFGPIWSSGAAVATMSQLQGHRVVERTVEGRNQSPKTCFEHLHLQKYWQRQAEEEVEKEYEDQEDEEDGRQDEVQAEQEEDEDQLEEESEEADRPEEEEAPGRLQRAVDVLWKHGGGNMNRTTLQQKAGLRAVSKQAVVYRPEFESSGKRHSLEAAFGWLAFAAALTALSFTNLIECFRRCSLATVQQAPEPSELDEKV</sequence>
<dbReference type="EMBL" id="LSRX01000778">
    <property type="protein sequence ID" value="OLP89090.1"/>
    <property type="molecule type" value="Genomic_DNA"/>
</dbReference>
<evidence type="ECO:0000313" key="4">
    <source>
        <dbReference type="Proteomes" id="UP000186817"/>
    </source>
</evidence>
<keyword evidence="2" id="KW-1133">Transmembrane helix</keyword>
<feature type="transmembrane region" description="Helical" evidence="2">
    <location>
        <begin position="291"/>
        <end position="308"/>
    </location>
</feature>
<reference evidence="3 4" key="1">
    <citation type="submission" date="2016-02" db="EMBL/GenBank/DDBJ databases">
        <title>Genome analysis of coral dinoflagellate symbionts highlights evolutionary adaptations to a symbiotic lifestyle.</title>
        <authorList>
            <person name="Aranda M."/>
            <person name="Li Y."/>
            <person name="Liew Y.J."/>
            <person name="Baumgarten S."/>
            <person name="Simakov O."/>
            <person name="Wilson M."/>
            <person name="Piel J."/>
            <person name="Ashoor H."/>
            <person name="Bougouffa S."/>
            <person name="Bajic V.B."/>
            <person name="Ryu T."/>
            <person name="Ravasi T."/>
            <person name="Bayer T."/>
            <person name="Micklem G."/>
            <person name="Kim H."/>
            <person name="Bhak J."/>
            <person name="Lajeunesse T.C."/>
            <person name="Voolstra C.R."/>
        </authorList>
    </citation>
    <scope>NUCLEOTIDE SEQUENCE [LARGE SCALE GENOMIC DNA]</scope>
    <source>
        <strain evidence="3 4">CCMP2467</strain>
    </source>
</reference>
<protein>
    <submittedName>
        <fullName evidence="3">Uncharacterized protein</fullName>
    </submittedName>
</protein>
<dbReference type="OrthoDB" id="10300052at2759"/>
<feature type="transmembrane region" description="Helical" evidence="2">
    <location>
        <begin position="455"/>
        <end position="474"/>
    </location>
</feature>
<dbReference type="Proteomes" id="UP000186817">
    <property type="component" value="Unassembled WGS sequence"/>
</dbReference>
<gene>
    <name evidence="3" type="ORF">AK812_SmicGene29509</name>
</gene>
<feature type="transmembrane region" description="Helical" evidence="2">
    <location>
        <begin position="380"/>
        <end position="402"/>
    </location>
</feature>
<keyword evidence="2" id="KW-0472">Membrane</keyword>
<feature type="transmembrane region" description="Helical" evidence="2">
    <location>
        <begin position="409"/>
        <end position="435"/>
    </location>
</feature>
<name>A0A1Q9D1M9_SYMMI</name>
<evidence type="ECO:0000313" key="3">
    <source>
        <dbReference type="EMBL" id="OLP89090.1"/>
    </source>
</evidence>
<proteinExistence type="predicted"/>
<dbReference type="AlphaFoldDB" id="A0A1Q9D1M9"/>
<accession>A0A1Q9D1M9</accession>
<feature type="region of interest" description="Disordered" evidence="1">
    <location>
        <begin position="513"/>
        <end position="562"/>
    </location>
</feature>
<feature type="compositionally biased region" description="Acidic residues" evidence="1">
    <location>
        <begin position="513"/>
        <end position="557"/>
    </location>
</feature>
<evidence type="ECO:0000256" key="2">
    <source>
        <dbReference type="SAM" id="Phobius"/>
    </source>
</evidence>
<keyword evidence="4" id="KW-1185">Reference proteome</keyword>
<feature type="transmembrane region" description="Helical" evidence="2">
    <location>
        <begin position="263"/>
        <end position="284"/>
    </location>
</feature>
<evidence type="ECO:0000256" key="1">
    <source>
        <dbReference type="SAM" id="MobiDB-lite"/>
    </source>
</evidence>
<organism evidence="3 4">
    <name type="scientific">Symbiodinium microadriaticum</name>
    <name type="common">Dinoflagellate</name>
    <name type="synonym">Zooxanthella microadriatica</name>
    <dbReference type="NCBI Taxonomy" id="2951"/>
    <lineage>
        <taxon>Eukaryota</taxon>
        <taxon>Sar</taxon>
        <taxon>Alveolata</taxon>
        <taxon>Dinophyceae</taxon>
        <taxon>Suessiales</taxon>
        <taxon>Symbiodiniaceae</taxon>
        <taxon>Symbiodinium</taxon>
    </lineage>
</organism>
<keyword evidence="2" id="KW-0812">Transmembrane</keyword>
<comment type="caution">
    <text evidence="3">The sequence shown here is derived from an EMBL/GenBank/DDBJ whole genome shotgun (WGS) entry which is preliminary data.</text>
</comment>